<dbReference type="Proteomes" id="UP001157502">
    <property type="component" value="Chromosome 15"/>
</dbReference>
<evidence type="ECO:0000313" key="2">
    <source>
        <dbReference type="Proteomes" id="UP001157502"/>
    </source>
</evidence>
<comment type="caution">
    <text evidence="1">The sequence shown here is derived from an EMBL/GenBank/DDBJ whole genome shotgun (WGS) entry which is preliminary data.</text>
</comment>
<dbReference type="EMBL" id="CM055742">
    <property type="protein sequence ID" value="KAJ8001273.1"/>
    <property type="molecule type" value="Genomic_DNA"/>
</dbReference>
<sequence length="97" mass="9865">MPQANGVGGPGAPILMQLIPVGGVNNPQPIAAGGQAGKTRVKHSVPFNGNPTPTRTDPSLHSVPFNGNPTPTRTDPSLVTGEDEESSGTDSDVKITI</sequence>
<keyword evidence="2" id="KW-1185">Reference proteome</keyword>
<name>A0ACC2GC17_DALPE</name>
<protein>
    <submittedName>
        <fullName evidence="1">Uncharacterized protein</fullName>
    </submittedName>
</protein>
<accession>A0ACC2GC17</accession>
<reference evidence="1" key="1">
    <citation type="submission" date="2021-05" db="EMBL/GenBank/DDBJ databases">
        <authorList>
            <person name="Pan Q."/>
            <person name="Jouanno E."/>
            <person name="Zahm M."/>
            <person name="Klopp C."/>
            <person name="Cabau C."/>
            <person name="Louis A."/>
            <person name="Berthelot C."/>
            <person name="Parey E."/>
            <person name="Roest Crollius H."/>
            <person name="Montfort J."/>
            <person name="Robinson-Rechavi M."/>
            <person name="Bouchez O."/>
            <person name="Lampietro C."/>
            <person name="Lopez Roques C."/>
            <person name="Donnadieu C."/>
            <person name="Postlethwait J."/>
            <person name="Bobe J."/>
            <person name="Dillon D."/>
            <person name="Chandos A."/>
            <person name="von Hippel F."/>
            <person name="Guiguen Y."/>
        </authorList>
    </citation>
    <scope>NUCLEOTIDE SEQUENCE</scope>
    <source>
        <strain evidence="1">YG-Jan2019</strain>
    </source>
</reference>
<evidence type="ECO:0000313" key="1">
    <source>
        <dbReference type="EMBL" id="KAJ8001273.1"/>
    </source>
</evidence>
<organism evidence="1 2">
    <name type="scientific">Dallia pectoralis</name>
    <name type="common">Alaska blackfish</name>
    <dbReference type="NCBI Taxonomy" id="75939"/>
    <lineage>
        <taxon>Eukaryota</taxon>
        <taxon>Metazoa</taxon>
        <taxon>Chordata</taxon>
        <taxon>Craniata</taxon>
        <taxon>Vertebrata</taxon>
        <taxon>Euteleostomi</taxon>
        <taxon>Actinopterygii</taxon>
        <taxon>Neopterygii</taxon>
        <taxon>Teleostei</taxon>
        <taxon>Protacanthopterygii</taxon>
        <taxon>Esociformes</taxon>
        <taxon>Umbridae</taxon>
        <taxon>Dallia</taxon>
    </lineage>
</organism>
<gene>
    <name evidence="1" type="ORF">DPEC_G00192610</name>
</gene>
<proteinExistence type="predicted"/>